<dbReference type="AlphaFoldDB" id="A0A4E9EKR1"/>
<gene>
    <name evidence="7" type="ORF">FUG_LOCUS542043</name>
    <name evidence="6" type="ORF">MDCFG202_LOCUS518714</name>
</gene>
<dbReference type="EMBL" id="CAJPIJ010000184">
    <property type="protein sequence ID" value="CAG2006439.1"/>
    <property type="molecule type" value="Genomic_DNA"/>
</dbReference>
<dbReference type="SUPFAM" id="SSF52507">
    <property type="entry name" value="Homo-oligomeric flavin-containing Cys decarboxylases, HFCD"/>
    <property type="match status" value="1"/>
</dbReference>
<dbReference type="PANTHER" id="PTHR14359:SF6">
    <property type="entry name" value="PHOSPHOPANTOTHENOYLCYSTEINE DECARBOXYLASE"/>
    <property type="match status" value="1"/>
</dbReference>
<feature type="region of interest" description="Disordered" evidence="4">
    <location>
        <begin position="271"/>
        <end position="292"/>
    </location>
</feature>
<dbReference type="Gene3D" id="3.40.50.1950">
    <property type="entry name" value="Flavin prenyltransferase-like"/>
    <property type="match status" value="1"/>
</dbReference>
<dbReference type="PANTHER" id="PTHR14359">
    <property type="entry name" value="HOMO-OLIGOMERIC FLAVIN CONTAINING CYS DECARBOXYLASE FAMILY"/>
    <property type="match status" value="1"/>
</dbReference>
<keyword evidence="1" id="KW-0173">Coenzyme A biosynthesis</keyword>
<evidence type="ECO:0000256" key="2">
    <source>
        <dbReference type="ARBA" id="ARBA00038350"/>
    </source>
</evidence>
<protein>
    <recommendedName>
        <fullName evidence="5">Flavoprotein domain-containing protein</fullName>
    </recommendedName>
</protein>
<name>A0A4E9EKR1_GIBZA</name>
<dbReference type="GO" id="GO:0071513">
    <property type="term" value="C:phosphopantothenoylcysteine decarboxylase complex"/>
    <property type="evidence" value="ECO:0007669"/>
    <property type="project" value="TreeGrafter"/>
</dbReference>
<dbReference type="InterPro" id="IPR036551">
    <property type="entry name" value="Flavin_trans-like"/>
</dbReference>
<proteinExistence type="inferred from homology"/>
<dbReference type="Proteomes" id="UP000746612">
    <property type="component" value="Unassembled WGS sequence"/>
</dbReference>
<feature type="domain" description="Flavoprotein" evidence="5">
    <location>
        <begin position="34"/>
        <end position="191"/>
    </location>
</feature>
<comment type="similarity">
    <text evidence="2">Belongs to the HFCD (homooligomeric flavin containing Cys decarboxylase) superfamily.</text>
</comment>
<sequence length="470" mass="52528">MLHTIEHGRDAHHQHKMRNSTEILELARSDGKRHILLAASGSVATIKLVQIINGLKQQENISIRLILTQSASEFLAGQSLEQPTVDQVSRLPHVDAIYTDAHEWAQPWKRNAPILHIELRRWADVLVIAPLSANTMAKIVNGLCDNLLTSVVRAWDTTGSVDGVKKKILVAPAMNTAMFSHPITATHIKVLEKDWGGKNGWFEVLQPISKSLACVMAVTTRNRTSTCVKHEDECPSTLRARLRSDPPPQCSPSKPAPYENLYQQVQASLGNYGDNPKRGKMTVQEPESNDPATQLRESYARMGLAIHESATENLEKAHADVQAEIKHFAEESSKTLAQSRDLYANIEYPLSKTLCDSDDHPRASLEVHLNRLKQDIAAAREQVVRLSAEWEECCRTEEEAWDELKNGLEHRGRGATGMDEETKVAAEEFKKEARAIVEANCQLLDEIDQDFKSKIQEETQRIMASLLAGI</sequence>
<evidence type="ECO:0000259" key="5">
    <source>
        <dbReference type="Pfam" id="PF02441"/>
    </source>
</evidence>
<dbReference type="GO" id="GO:0015937">
    <property type="term" value="P:coenzyme A biosynthetic process"/>
    <property type="evidence" value="ECO:0007669"/>
    <property type="project" value="UniProtKB-KW"/>
</dbReference>
<dbReference type="InterPro" id="IPR003382">
    <property type="entry name" value="Flavoprotein"/>
</dbReference>
<accession>A0A4E9EKR1</accession>
<evidence type="ECO:0000313" key="6">
    <source>
        <dbReference type="EMBL" id="CAG2006439.1"/>
    </source>
</evidence>
<evidence type="ECO:0000256" key="4">
    <source>
        <dbReference type="SAM" id="MobiDB-lite"/>
    </source>
</evidence>
<dbReference type="GO" id="GO:0010181">
    <property type="term" value="F:FMN binding"/>
    <property type="evidence" value="ECO:0007669"/>
    <property type="project" value="TreeGrafter"/>
</dbReference>
<organism evidence="7">
    <name type="scientific">Gibberella zeae</name>
    <name type="common">Wheat head blight fungus</name>
    <name type="synonym">Fusarium graminearum</name>
    <dbReference type="NCBI Taxonomy" id="5518"/>
    <lineage>
        <taxon>Eukaryota</taxon>
        <taxon>Fungi</taxon>
        <taxon>Dikarya</taxon>
        <taxon>Ascomycota</taxon>
        <taxon>Pezizomycotina</taxon>
        <taxon>Sordariomycetes</taxon>
        <taxon>Hypocreomycetidae</taxon>
        <taxon>Hypocreales</taxon>
        <taxon>Nectriaceae</taxon>
        <taxon>Fusarium</taxon>
    </lineage>
</organism>
<evidence type="ECO:0000313" key="7">
    <source>
        <dbReference type="EMBL" id="VIO63905.1"/>
    </source>
</evidence>
<reference evidence="6" key="2">
    <citation type="submission" date="2021-03" db="EMBL/GenBank/DDBJ databases">
        <authorList>
            <person name="Alouane T."/>
            <person name="Langin T."/>
            <person name="Bonhomme L."/>
        </authorList>
    </citation>
    <scope>NUCLEOTIDE SEQUENCE</scope>
    <source>
        <strain evidence="6">MDC_Fg202</strain>
    </source>
</reference>
<feature type="coiled-coil region" evidence="3">
    <location>
        <begin position="362"/>
        <end position="389"/>
    </location>
</feature>
<dbReference type="EMBL" id="CAAKMV010000185">
    <property type="protein sequence ID" value="VIO63905.1"/>
    <property type="molecule type" value="Genomic_DNA"/>
</dbReference>
<evidence type="ECO:0000256" key="1">
    <source>
        <dbReference type="ARBA" id="ARBA00022993"/>
    </source>
</evidence>
<dbReference type="Pfam" id="PF02441">
    <property type="entry name" value="Flavoprotein"/>
    <property type="match status" value="1"/>
</dbReference>
<evidence type="ECO:0000256" key="3">
    <source>
        <dbReference type="SAM" id="Coils"/>
    </source>
</evidence>
<dbReference type="GO" id="GO:0004633">
    <property type="term" value="F:phosphopantothenoylcysteine decarboxylase activity"/>
    <property type="evidence" value="ECO:0007669"/>
    <property type="project" value="TreeGrafter"/>
</dbReference>
<reference evidence="7" key="1">
    <citation type="submission" date="2019-04" db="EMBL/GenBank/DDBJ databases">
        <authorList>
            <person name="Melise S."/>
            <person name="Noan J."/>
            <person name="Okalmin O."/>
        </authorList>
    </citation>
    <scope>NUCLEOTIDE SEQUENCE</scope>
    <source>
        <strain evidence="7">FN9</strain>
    </source>
</reference>
<keyword evidence="3" id="KW-0175">Coiled coil</keyword>